<protein>
    <submittedName>
        <fullName evidence="1">Uncharacterized protein</fullName>
    </submittedName>
</protein>
<evidence type="ECO:0000313" key="2">
    <source>
        <dbReference type="Proteomes" id="UP001162992"/>
    </source>
</evidence>
<comment type="caution">
    <text evidence="1">The sequence shown here is derived from an EMBL/GenBank/DDBJ whole genome shotgun (WGS) entry which is preliminary data.</text>
</comment>
<dbReference type="EMBL" id="CM055093">
    <property type="protein sequence ID" value="KAJ7565862.1"/>
    <property type="molecule type" value="Genomic_DNA"/>
</dbReference>
<dbReference type="Proteomes" id="UP001162992">
    <property type="component" value="Chromosome 2"/>
</dbReference>
<accession>A0ACC2EHP9</accession>
<organism evidence="1 2">
    <name type="scientific">Diphasiastrum complanatum</name>
    <name type="common">Issler's clubmoss</name>
    <name type="synonym">Lycopodium complanatum</name>
    <dbReference type="NCBI Taxonomy" id="34168"/>
    <lineage>
        <taxon>Eukaryota</taxon>
        <taxon>Viridiplantae</taxon>
        <taxon>Streptophyta</taxon>
        <taxon>Embryophyta</taxon>
        <taxon>Tracheophyta</taxon>
        <taxon>Lycopodiopsida</taxon>
        <taxon>Lycopodiales</taxon>
        <taxon>Lycopodiaceae</taxon>
        <taxon>Lycopodioideae</taxon>
        <taxon>Diphasiastrum</taxon>
    </lineage>
</organism>
<sequence length="353" mass="38390">MSTFYGGSLELDFPLLDPSLSSAFGGTASLLSELPSGAGIQRADPWLTPFSSSVGSMHKVFPGMDSQQHFIKQSSTACHLPSYAAPVSSFSPIPNFQVNPLLLPFQNQANGLRMTRSSLIPQNYVDNILFRDRGRQSSLPCSVNGASLLLHGQHGDSIDMANFTSREVMDAKALAASKSHSEAERRRRERINTHLVTLRSLLPNTTKTDKASLLAEVIQHVKELKRQTAEIAEGGPIPSDVDELCVDTDLSSDEDRVLIKASLCCADRPGLLSDLIKTLRNLKLQMVKAEISTLCGRVKNVILLTSEDTTSAKEDQPTLRNVQEALRAVMDRSGSSELSPLGFGSNKRQKLGS</sequence>
<reference evidence="2" key="1">
    <citation type="journal article" date="2024" name="Proc. Natl. Acad. Sci. U.S.A.">
        <title>Extraordinary preservation of gene collinearity over three hundred million years revealed in homosporous lycophytes.</title>
        <authorList>
            <person name="Li C."/>
            <person name="Wickell D."/>
            <person name="Kuo L.Y."/>
            <person name="Chen X."/>
            <person name="Nie B."/>
            <person name="Liao X."/>
            <person name="Peng D."/>
            <person name="Ji J."/>
            <person name="Jenkins J."/>
            <person name="Williams M."/>
            <person name="Shu S."/>
            <person name="Plott C."/>
            <person name="Barry K."/>
            <person name="Rajasekar S."/>
            <person name="Grimwood J."/>
            <person name="Han X."/>
            <person name="Sun S."/>
            <person name="Hou Z."/>
            <person name="He W."/>
            <person name="Dai G."/>
            <person name="Sun C."/>
            <person name="Schmutz J."/>
            <person name="Leebens-Mack J.H."/>
            <person name="Li F.W."/>
            <person name="Wang L."/>
        </authorList>
    </citation>
    <scope>NUCLEOTIDE SEQUENCE [LARGE SCALE GENOMIC DNA]</scope>
    <source>
        <strain evidence="2">cv. PW_Plant_1</strain>
    </source>
</reference>
<proteinExistence type="predicted"/>
<evidence type="ECO:0000313" key="1">
    <source>
        <dbReference type="EMBL" id="KAJ7565862.1"/>
    </source>
</evidence>
<name>A0ACC2EHP9_DIPCM</name>
<keyword evidence="2" id="KW-1185">Reference proteome</keyword>
<gene>
    <name evidence="1" type="ORF">O6H91_02G078100</name>
</gene>